<dbReference type="Proteomes" id="UP000007797">
    <property type="component" value="Unassembled WGS sequence"/>
</dbReference>
<name>F4Q3D3_CACFS</name>
<proteinExistence type="predicted"/>
<organism evidence="2 3">
    <name type="scientific">Cavenderia fasciculata</name>
    <name type="common">Slime mold</name>
    <name type="synonym">Dictyostelium fasciculatum</name>
    <dbReference type="NCBI Taxonomy" id="261658"/>
    <lineage>
        <taxon>Eukaryota</taxon>
        <taxon>Amoebozoa</taxon>
        <taxon>Evosea</taxon>
        <taxon>Eumycetozoa</taxon>
        <taxon>Dictyostelia</taxon>
        <taxon>Acytosteliales</taxon>
        <taxon>Cavenderiaceae</taxon>
        <taxon>Cavenderia</taxon>
    </lineage>
</organism>
<dbReference type="InterPro" id="IPR002110">
    <property type="entry name" value="Ankyrin_rpt"/>
</dbReference>
<dbReference type="RefSeq" id="XP_004355276.1">
    <property type="nucleotide sequence ID" value="XM_004355224.1"/>
</dbReference>
<evidence type="ECO:0000313" key="3">
    <source>
        <dbReference type="Proteomes" id="UP000007797"/>
    </source>
</evidence>
<dbReference type="PANTHER" id="PTHR46586:SF3">
    <property type="entry name" value="ANKYRIN REPEAT-CONTAINING PROTEIN"/>
    <property type="match status" value="1"/>
</dbReference>
<dbReference type="KEGG" id="dfa:DFA_07780"/>
<dbReference type="SMART" id="SM00248">
    <property type="entry name" value="ANK"/>
    <property type="match status" value="9"/>
</dbReference>
<reference evidence="3" key="1">
    <citation type="journal article" date="2011" name="Genome Res.">
        <title>Phylogeny-wide analysis of social amoeba genomes highlights ancient origins for complex intercellular communication.</title>
        <authorList>
            <person name="Heidel A.J."/>
            <person name="Lawal H.M."/>
            <person name="Felder M."/>
            <person name="Schilde C."/>
            <person name="Helps N.R."/>
            <person name="Tunggal B."/>
            <person name="Rivero F."/>
            <person name="John U."/>
            <person name="Schleicher M."/>
            <person name="Eichinger L."/>
            <person name="Platzer M."/>
            <person name="Noegel A.A."/>
            <person name="Schaap P."/>
            <person name="Gloeckner G."/>
        </authorList>
    </citation>
    <scope>NUCLEOTIDE SEQUENCE [LARGE SCALE GENOMIC DNA]</scope>
    <source>
        <strain evidence="3">SH3</strain>
    </source>
</reference>
<dbReference type="SUPFAM" id="SSF48403">
    <property type="entry name" value="Ankyrin repeat"/>
    <property type="match status" value="2"/>
</dbReference>
<gene>
    <name evidence="2" type="ORF">DFA_07780</name>
</gene>
<protein>
    <recommendedName>
        <fullName evidence="4">Ankyrin repeat-containing protein</fullName>
    </recommendedName>
</protein>
<accession>F4Q3D3</accession>
<evidence type="ECO:0008006" key="4">
    <source>
        <dbReference type="Google" id="ProtNLM"/>
    </source>
</evidence>
<feature type="region of interest" description="Disordered" evidence="1">
    <location>
        <begin position="44"/>
        <end position="64"/>
    </location>
</feature>
<dbReference type="EMBL" id="GL883021">
    <property type="protein sequence ID" value="EGG16802.1"/>
    <property type="molecule type" value="Genomic_DNA"/>
</dbReference>
<dbReference type="PANTHER" id="PTHR46586">
    <property type="entry name" value="ANKYRIN REPEAT-CONTAINING PROTEIN"/>
    <property type="match status" value="1"/>
</dbReference>
<evidence type="ECO:0000256" key="1">
    <source>
        <dbReference type="SAM" id="MobiDB-lite"/>
    </source>
</evidence>
<dbReference type="Pfam" id="PF13637">
    <property type="entry name" value="Ank_4"/>
    <property type="match status" value="1"/>
</dbReference>
<dbReference type="Pfam" id="PF12796">
    <property type="entry name" value="Ank_2"/>
    <property type="match status" value="1"/>
</dbReference>
<dbReference type="Gene3D" id="1.25.40.20">
    <property type="entry name" value="Ankyrin repeat-containing domain"/>
    <property type="match status" value="4"/>
</dbReference>
<dbReference type="OrthoDB" id="76773at2759"/>
<dbReference type="GeneID" id="14869323"/>
<keyword evidence="3" id="KW-1185">Reference proteome</keyword>
<dbReference type="InterPro" id="IPR052050">
    <property type="entry name" value="SecEffector_AnkRepeat"/>
</dbReference>
<evidence type="ECO:0000313" key="2">
    <source>
        <dbReference type="EMBL" id="EGG16802.1"/>
    </source>
</evidence>
<sequence length="660" mass="75276">MLLALLGTVSNIKISLSYSLTSILIRAIHIGYYIMISKARAGNGERKRGRRQRPQQQPPLGPLKGRDIIQLPCLAMISRYAMPWQFIRHYLPDQCLELKRRRLQVISEYCWHRNAKLETLKHLLEWSPDYEPNEAYMIYQIIQAGNLEIMTYILERYPSIGQRALSNAIDAACKLGDLTTLKLLNTFENADCSRYAMFNAVKNADFEMVKYLHQHRNDGCHHFPFSGQIKSNYLDILKFFHLNQEKYPKIFDSNVLDYAACNGFIDIVKFCHEHRKLDGATTKAMDEASCQGHIEILLFLHENRTEGASTDAIDRAAQNGFIESIKFLHENRSEGATFKAMDLAAKNGHMNILLYLHQNRSEGASSNAMDTAAERGYFEIVKFLHEHRTEGCSSGAIDQVVKTENMEILLYLVHTVKAQCTEAAVKTAIELGRLDILTLLHDHYAKCDIWSQRDMDLAAGLGNLEIVKFLGQHRSEGCTKKAIDRAATNGHFEMVQYLYQHRTEGASTRALDRAATNGHMEILQFLYQRRTEDASMDAMDGASKNGHFEIVKFLNDHEQGCISQSVSYACSGGNLEMVKYMADILKSRESLPEQLNQIFEESLVHAAEAGHIEVVKYILATFDIPTLHEMTILQLSRARDHYEIVDILKNRFPQLINKFN</sequence>
<dbReference type="AlphaFoldDB" id="F4Q3D3"/>
<dbReference type="InterPro" id="IPR036770">
    <property type="entry name" value="Ankyrin_rpt-contain_sf"/>
</dbReference>